<keyword evidence="2" id="KW-0808">Transferase</keyword>
<evidence type="ECO:0000313" key="2">
    <source>
        <dbReference type="EMBL" id="KAH7253077.1"/>
    </source>
</evidence>
<dbReference type="EMBL" id="JAGTJS010000011">
    <property type="protein sequence ID" value="KAH7253077.1"/>
    <property type="molecule type" value="Genomic_DNA"/>
</dbReference>
<dbReference type="PANTHER" id="PTHR43591">
    <property type="entry name" value="METHYLTRANSFERASE"/>
    <property type="match status" value="1"/>
</dbReference>
<organism evidence="2 3">
    <name type="scientific">Fusarium solani</name>
    <name type="common">Filamentous fungus</name>
    <dbReference type="NCBI Taxonomy" id="169388"/>
    <lineage>
        <taxon>Eukaryota</taxon>
        <taxon>Fungi</taxon>
        <taxon>Dikarya</taxon>
        <taxon>Ascomycota</taxon>
        <taxon>Pezizomycotina</taxon>
        <taxon>Sordariomycetes</taxon>
        <taxon>Hypocreomycetidae</taxon>
        <taxon>Hypocreales</taxon>
        <taxon>Nectriaceae</taxon>
        <taxon>Fusarium</taxon>
        <taxon>Fusarium solani species complex</taxon>
    </lineage>
</organism>
<dbReference type="AlphaFoldDB" id="A0A9P9K870"/>
<dbReference type="InterPro" id="IPR029063">
    <property type="entry name" value="SAM-dependent_MTases_sf"/>
</dbReference>
<dbReference type="GO" id="GO:0032259">
    <property type="term" value="P:methylation"/>
    <property type="evidence" value="ECO:0007669"/>
    <property type="project" value="UniProtKB-KW"/>
</dbReference>
<evidence type="ECO:0000313" key="3">
    <source>
        <dbReference type="Proteomes" id="UP000736672"/>
    </source>
</evidence>
<dbReference type="GO" id="GO:0008168">
    <property type="term" value="F:methyltransferase activity"/>
    <property type="evidence" value="ECO:0007669"/>
    <property type="project" value="UniProtKB-KW"/>
</dbReference>
<name>A0A9P9K870_FUSSL</name>
<dbReference type="SUPFAM" id="SSF53335">
    <property type="entry name" value="S-adenosyl-L-methionine-dependent methyltransferases"/>
    <property type="match status" value="1"/>
</dbReference>
<evidence type="ECO:0000256" key="1">
    <source>
        <dbReference type="ARBA" id="ARBA00038158"/>
    </source>
</evidence>
<accession>A0A9P9K870</accession>
<reference evidence="2" key="1">
    <citation type="journal article" date="2021" name="Nat. Commun.">
        <title>Genetic determinants of endophytism in the Arabidopsis root mycobiome.</title>
        <authorList>
            <person name="Mesny F."/>
            <person name="Miyauchi S."/>
            <person name="Thiergart T."/>
            <person name="Pickel B."/>
            <person name="Atanasova L."/>
            <person name="Karlsson M."/>
            <person name="Huettel B."/>
            <person name="Barry K.W."/>
            <person name="Haridas S."/>
            <person name="Chen C."/>
            <person name="Bauer D."/>
            <person name="Andreopoulos W."/>
            <person name="Pangilinan J."/>
            <person name="LaButti K."/>
            <person name="Riley R."/>
            <person name="Lipzen A."/>
            <person name="Clum A."/>
            <person name="Drula E."/>
            <person name="Henrissat B."/>
            <person name="Kohler A."/>
            <person name="Grigoriev I.V."/>
            <person name="Martin F.M."/>
            <person name="Hacquard S."/>
        </authorList>
    </citation>
    <scope>NUCLEOTIDE SEQUENCE</scope>
    <source>
        <strain evidence="2">FSSC 5 MPI-SDFR-AT-0091</strain>
    </source>
</reference>
<dbReference type="Proteomes" id="UP000736672">
    <property type="component" value="Unassembled WGS sequence"/>
</dbReference>
<sequence length="453" mass="50678">MRRAERLFFRIHRPIHSAARLDRKKRLAHSATLTDSSIVSDLALSLQKLNCGAQFEAEDDLPVPKRAFEFKFEVSVPSLTNSSFSSSGLLPTENPVQGSSAVDSAAAVPTDSVEHHLVLQSEDDMEGIIRDDYSAMDNSFGPCVSTTSLTSSFFAYVKEEGHTYDHMASREYMLPNDDSWTSAEEVLHCVLHCMALGGKPLLGSVANVEGRVLDVGTGIGWWAIDMADDSPCADVIGIDLSPIQPECVPLNCRFIIDDLEISYDLVFACSDYCPNVIHCRNMVMAIYDWTKFIAWIKRELKPGGLVEFQELLWCPCIQDGGIIKPYTGSLAEFFQTLAQAFGAVGISLDAPRYLRTGLELSDFKDVSQQDFLIPLGKWPNDPKLKEMGALFYYFLLVAIEPLSSRVLRRGLNYSPSEAKLWAERFKETLKGSLRELIFFQFIVVHGRKYRAIQ</sequence>
<keyword evidence="2" id="KW-0489">Methyltransferase</keyword>
<dbReference type="Gene3D" id="3.40.50.150">
    <property type="entry name" value="Vaccinia Virus protein VP39"/>
    <property type="match status" value="1"/>
</dbReference>
<comment type="caution">
    <text evidence="2">The sequence shown here is derived from an EMBL/GenBank/DDBJ whole genome shotgun (WGS) entry which is preliminary data.</text>
</comment>
<protein>
    <submittedName>
        <fullName evidence="2">S-adenosyl-L-methionine-dependent methyltransferase</fullName>
    </submittedName>
</protein>
<gene>
    <name evidence="2" type="ORF">B0J15DRAFT_398267</name>
</gene>
<comment type="similarity">
    <text evidence="1">Belongs to the methyltransferase superfamily. LaeA methyltransferase family.</text>
</comment>
<dbReference type="CDD" id="cd02440">
    <property type="entry name" value="AdoMet_MTases"/>
    <property type="match status" value="1"/>
</dbReference>
<proteinExistence type="inferred from homology"/>
<dbReference type="Pfam" id="PF13489">
    <property type="entry name" value="Methyltransf_23"/>
    <property type="match status" value="1"/>
</dbReference>
<keyword evidence="3" id="KW-1185">Reference proteome</keyword>
<dbReference type="PANTHER" id="PTHR43591:SF24">
    <property type="entry name" value="2-METHOXY-6-POLYPRENYL-1,4-BENZOQUINOL METHYLASE, MITOCHONDRIAL"/>
    <property type="match status" value="1"/>
</dbReference>
<dbReference type="OrthoDB" id="2013972at2759"/>